<protein>
    <recommendedName>
        <fullName evidence="9">EF-hand domain-containing protein</fullName>
    </recommendedName>
</protein>
<dbReference type="GO" id="GO:0016460">
    <property type="term" value="C:myosin II complex"/>
    <property type="evidence" value="ECO:0007669"/>
    <property type="project" value="TreeGrafter"/>
</dbReference>
<dbReference type="PROSITE" id="PS00018">
    <property type="entry name" value="EF_HAND_1"/>
    <property type="match status" value="3"/>
</dbReference>
<feature type="domain" description="EF-hand" evidence="9">
    <location>
        <begin position="141"/>
        <end position="176"/>
    </location>
</feature>
<dbReference type="SMART" id="SM00054">
    <property type="entry name" value="EFh"/>
    <property type="match status" value="4"/>
</dbReference>
<dbReference type="AlphaFoldDB" id="A0A1R2BZS8"/>
<dbReference type="PANTHER" id="PTHR23048:SF59">
    <property type="entry name" value="EF-HAND SUPERFAMILY PROTEIN"/>
    <property type="match status" value="1"/>
</dbReference>
<dbReference type="Pfam" id="PF13499">
    <property type="entry name" value="EF-hand_7"/>
    <property type="match status" value="2"/>
</dbReference>
<keyword evidence="3" id="KW-0963">Cytoplasm</keyword>
<comment type="similarity">
    <text evidence="2">Belongs to the centrin family.</text>
</comment>
<keyword evidence="11" id="KW-1185">Reference proteome</keyword>
<feature type="region of interest" description="Disordered" evidence="8">
    <location>
        <begin position="1"/>
        <end position="29"/>
    </location>
</feature>
<comment type="function">
    <text evidence="7">Plays a fundamental role in microtubule organizing center structure and function. Component of the infraciliary lattice (ICL) and the ciliary basal bodies.</text>
</comment>
<feature type="domain" description="EF-hand" evidence="9">
    <location>
        <begin position="32"/>
        <end position="67"/>
    </location>
</feature>
<dbReference type="InterPro" id="IPR018247">
    <property type="entry name" value="EF_Hand_1_Ca_BS"/>
</dbReference>
<keyword evidence="6" id="KW-0206">Cytoskeleton</keyword>
<sequence length="176" mass="19679">MAGRGAPAKSAPAAQPKVFNPKQYERPGLTEDEIEEIKEAFDLFDSDGSGTIDPAELKSAMQSLGFEAKNQTIYQMISDLDKDGSGAIDFDEFLDMMTARMSDKDTKEDINKVFRLFDDDKTGYITIKNLRRVAKELGETMTDEELMEMVERADSDGDGQVSAEDFYNIMTKKAFP</sequence>
<keyword evidence="4" id="KW-0677">Repeat</keyword>
<evidence type="ECO:0000256" key="3">
    <source>
        <dbReference type="ARBA" id="ARBA00022490"/>
    </source>
</evidence>
<dbReference type="PROSITE" id="PS50222">
    <property type="entry name" value="EF_HAND_2"/>
    <property type="match status" value="4"/>
</dbReference>
<dbReference type="InterPro" id="IPR002048">
    <property type="entry name" value="EF_hand_dom"/>
</dbReference>
<evidence type="ECO:0000313" key="11">
    <source>
        <dbReference type="Proteomes" id="UP000187209"/>
    </source>
</evidence>
<dbReference type="Gene3D" id="1.10.238.10">
    <property type="entry name" value="EF-hand"/>
    <property type="match status" value="2"/>
</dbReference>
<dbReference type="PANTHER" id="PTHR23048">
    <property type="entry name" value="MYOSIN LIGHT CHAIN 1, 3"/>
    <property type="match status" value="1"/>
</dbReference>
<evidence type="ECO:0000313" key="10">
    <source>
        <dbReference type="EMBL" id="OMJ82313.1"/>
    </source>
</evidence>
<evidence type="ECO:0000256" key="6">
    <source>
        <dbReference type="ARBA" id="ARBA00023212"/>
    </source>
</evidence>
<dbReference type="InterPro" id="IPR011992">
    <property type="entry name" value="EF-hand-dom_pair"/>
</dbReference>
<evidence type="ECO:0000259" key="9">
    <source>
        <dbReference type="PROSITE" id="PS50222"/>
    </source>
</evidence>
<name>A0A1R2BZS8_9CILI</name>
<evidence type="ECO:0000256" key="2">
    <source>
        <dbReference type="ARBA" id="ARBA00005253"/>
    </source>
</evidence>
<evidence type="ECO:0000256" key="7">
    <source>
        <dbReference type="ARBA" id="ARBA00025692"/>
    </source>
</evidence>
<comment type="subcellular location">
    <subcellularLocation>
        <location evidence="1">Cytoplasm</location>
        <location evidence="1">Cytoskeleton</location>
    </subcellularLocation>
</comment>
<dbReference type="CDD" id="cd00051">
    <property type="entry name" value="EFh"/>
    <property type="match status" value="1"/>
</dbReference>
<evidence type="ECO:0000256" key="1">
    <source>
        <dbReference type="ARBA" id="ARBA00004245"/>
    </source>
</evidence>
<organism evidence="10 11">
    <name type="scientific">Stentor coeruleus</name>
    <dbReference type="NCBI Taxonomy" id="5963"/>
    <lineage>
        <taxon>Eukaryota</taxon>
        <taxon>Sar</taxon>
        <taxon>Alveolata</taxon>
        <taxon>Ciliophora</taxon>
        <taxon>Postciliodesmatophora</taxon>
        <taxon>Heterotrichea</taxon>
        <taxon>Heterotrichida</taxon>
        <taxon>Stentoridae</taxon>
        <taxon>Stentor</taxon>
    </lineage>
</organism>
<evidence type="ECO:0000256" key="5">
    <source>
        <dbReference type="ARBA" id="ARBA00022837"/>
    </source>
</evidence>
<gene>
    <name evidence="10" type="ORF">SteCoe_17028</name>
</gene>
<proteinExistence type="inferred from homology"/>
<dbReference type="SUPFAM" id="SSF47473">
    <property type="entry name" value="EF-hand"/>
    <property type="match status" value="1"/>
</dbReference>
<reference evidence="10 11" key="1">
    <citation type="submission" date="2016-11" db="EMBL/GenBank/DDBJ databases">
        <title>The macronuclear genome of Stentor coeruleus: a giant cell with tiny introns.</title>
        <authorList>
            <person name="Slabodnick M."/>
            <person name="Ruby J.G."/>
            <person name="Reiff S.B."/>
            <person name="Swart E.C."/>
            <person name="Gosai S."/>
            <person name="Prabakaran S."/>
            <person name="Witkowska E."/>
            <person name="Larue G.E."/>
            <person name="Fisher S."/>
            <person name="Freeman R.M."/>
            <person name="Gunawardena J."/>
            <person name="Chu W."/>
            <person name="Stover N.A."/>
            <person name="Gregory B.D."/>
            <person name="Nowacki M."/>
            <person name="Derisi J."/>
            <person name="Roy S.W."/>
            <person name="Marshall W.F."/>
            <person name="Sood P."/>
        </authorList>
    </citation>
    <scope>NUCLEOTIDE SEQUENCE [LARGE SCALE GENOMIC DNA]</scope>
    <source>
        <strain evidence="10">WM001</strain>
    </source>
</reference>
<dbReference type="Proteomes" id="UP000187209">
    <property type="component" value="Unassembled WGS sequence"/>
</dbReference>
<dbReference type="FunFam" id="1.10.238.10:FF:000178">
    <property type="entry name" value="Calmodulin-2 A"/>
    <property type="match status" value="1"/>
</dbReference>
<comment type="caution">
    <text evidence="10">The sequence shown here is derived from an EMBL/GenBank/DDBJ whole genome shotgun (WGS) entry which is preliminary data.</text>
</comment>
<accession>A0A1R2BZS8</accession>
<feature type="compositionally biased region" description="Low complexity" evidence="8">
    <location>
        <begin position="1"/>
        <end position="17"/>
    </location>
</feature>
<dbReference type="GO" id="GO:0005509">
    <property type="term" value="F:calcium ion binding"/>
    <property type="evidence" value="ECO:0007669"/>
    <property type="project" value="InterPro"/>
</dbReference>
<dbReference type="OrthoDB" id="410571at2759"/>
<dbReference type="InterPro" id="IPR050230">
    <property type="entry name" value="CALM/Myosin/TropC-like"/>
</dbReference>
<feature type="domain" description="EF-hand" evidence="9">
    <location>
        <begin position="105"/>
        <end position="140"/>
    </location>
</feature>
<dbReference type="EMBL" id="MPUH01000345">
    <property type="protein sequence ID" value="OMJ82313.1"/>
    <property type="molecule type" value="Genomic_DNA"/>
</dbReference>
<evidence type="ECO:0000256" key="4">
    <source>
        <dbReference type="ARBA" id="ARBA00022737"/>
    </source>
</evidence>
<keyword evidence="5" id="KW-0106">Calcium</keyword>
<feature type="domain" description="EF-hand" evidence="9">
    <location>
        <begin position="68"/>
        <end position="103"/>
    </location>
</feature>
<evidence type="ECO:0000256" key="8">
    <source>
        <dbReference type="SAM" id="MobiDB-lite"/>
    </source>
</evidence>